<feature type="domain" description="BioF2-like acetyltransferase" evidence="1">
    <location>
        <begin position="189"/>
        <end position="332"/>
    </location>
</feature>
<gene>
    <name evidence="2" type="ORF">GCM10011354_25010</name>
</gene>
<evidence type="ECO:0000259" key="1">
    <source>
        <dbReference type="Pfam" id="PF13480"/>
    </source>
</evidence>
<dbReference type="Proteomes" id="UP000650511">
    <property type="component" value="Unassembled WGS sequence"/>
</dbReference>
<name>A0A8J3ABN3_9ACTN</name>
<dbReference type="Pfam" id="PF13480">
    <property type="entry name" value="Acetyltransf_6"/>
    <property type="match status" value="1"/>
</dbReference>
<dbReference type="InterPro" id="IPR016181">
    <property type="entry name" value="Acyl_CoA_acyltransferase"/>
</dbReference>
<sequence>MPVTASDPGPGMPELRTHAELPQGTLRAEWQQLLDEDPAATLFQGPRYLQAWHEVLGQRVSARVRTLHRDGRLIGVVPEGHERIGTPTGPVEVRRFLGGNEVTDYLGPVSRPEDRGDVALAYLTDLAKDVDWDEFVAGGLAEDSGWPDALRTAADTVGLVVFEEDVEDVCPRVDLTGGYDAYLERLPGKMRHELQRKARKLARDAGELELLEVAEAEVHGSLDAFLDLAAEAQPDKAGFFSRPEMHDWFKALAREFAGDGVFRLHQLQVGGMPGASTVSLVAGGEWGLYNSAFDPALGALAPGIVLVGQLLEVAAEEGCTTFDLLRGDEDYKYRFGAQDRPLRRLTLVRR</sequence>
<dbReference type="AlphaFoldDB" id="A0A8J3ABN3"/>
<reference evidence="2" key="2">
    <citation type="submission" date="2020-09" db="EMBL/GenBank/DDBJ databases">
        <authorList>
            <person name="Sun Q."/>
            <person name="Zhou Y."/>
        </authorList>
    </citation>
    <scope>NUCLEOTIDE SEQUENCE</scope>
    <source>
        <strain evidence="2">CGMCC 1.14988</strain>
    </source>
</reference>
<keyword evidence="3" id="KW-1185">Reference proteome</keyword>
<evidence type="ECO:0000313" key="2">
    <source>
        <dbReference type="EMBL" id="GGI07622.1"/>
    </source>
</evidence>
<reference evidence="2" key="1">
    <citation type="journal article" date="2014" name="Int. J. Syst. Evol. Microbiol.">
        <title>Complete genome sequence of Corynebacterium casei LMG S-19264T (=DSM 44701T), isolated from a smear-ripened cheese.</title>
        <authorList>
            <consortium name="US DOE Joint Genome Institute (JGI-PGF)"/>
            <person name="Walter F."/>
            <person name="Albersmeier A."/>
            <person name="Kalinowski J."/>
            <person name="Ruckert C."/>
        </authorList>
    </citation>
    <scope>NUCLEOTIDE SEQUENCE</scope>
    <source>
        <strain evidence="2">CGMCC 1.14988</strain>
    </source>
</reference>
<accession>A0A8J3ABN3</accession>
<evidence type="ECO:0000313" key="3">
    <source>
        <dbReference type="Proteomes" id="UP000650511"/>
    </source>
</evidence>
<dbReference type="InterPro" id="IPR038740">
    <property type="entry name" value="BioF2-like_GNAT_dom"/>
</dbReference>
<comment type="caution">
    <text evidence="2">The sequence shown here is derived from an EMBL/GenBank/DDBJ whole genome shotgun (WGS) entry which is preliminary data.</text>
</comment>
<organism evidence="2 3">
    <name type="scientific">Egicoccus halophilus</name>
    <dbReference type="NCBI Taxonomy" id="1670830"/>
    <lineage>
        <taxon>Bacteria</taxon>
        <taxon>Bacillati</taxon>
        <taxon>Actinomycetota</taxon>
        <taxon>Nitriliruptoria</taxon>
        <taxon>Egicoccales</taxon>
        <taxon>Egicoccaceae</taxon>
        <taxon>Egicoccus</taxon>
    </lineage>
</organism>
<proteinExistence type="predicted"/>
<dbReference type="Gene3D" id="3.40.630.30">
    <property type="match status" value="1"/>
</dbReference>
<dbReference type="SUPFAM" id="SSF55729">
    <property type="entry name" value="Acyl-CoA N-acyltransferases (Nat)"/>
    <property type="match status" value="1"/>
</dbReference>
<dbReference type="EMBL" id="BMHA01000009">
    <property type="protein sequence ID" value="GGI07622.1"/>
    <property type="molecule type" value="Genomic_DNA"/>
</dbReference>
<protein>
    <recommendedName>
        <fullName evidence="1">BioF2-like acetyltransferase domain-containing protein</fullName>
    </recommendedName>
</protein>